<dbReference type="RefSeq" id="WP_115557917.1">
    <property type="nucleotide sequence ID" value="NZ_CP031376.1"/>
</dbReference>
<dbReference type="OrthoDB" id="388394at2"/>
<keyword evidence="4 6" id="KW-0067">ATP-binding</keyword>
<dbReference type="InterPro" id="IPR003439">
    <property type="entry name" value="ABC_transporter-like_ATP-bd"/>
</dbReference>
<dbReference type="GO" id="GO:0005524">
    <property type="term" value="F:ATP binding"/>
    <property type="evidence" value="ECO:0007669"/>
    <property type="project" value="UniProtKB-KW"/>
</dbReference>
<evidence type="ECO:0000259" key="5">
    <source>
        <dbReference type="PROSITE" id="PS50893"/>
    </source>
</evidence>
<dbReference type="InterPro" id="IPR017871">
    <property type="entry name" value="ABC_transporter-like_CS"/>
</dbReference>
<sequence length="257" mass="29288">MSQTVLSIKDLKKNYGKKVVLKNITIDIKEGERIAIVGPNGSGKTTFCEAIAGIIQYNSGNIEKAKNLVIGMQLQGTESPKKVKVWDLIRYYLDSFQLNMSDAELSEMFKKFAVNEVIDKDISALSGGQKQKVNILLSIINDPDLLILDELGNGLDIEIVDTIYNNLTNFLKDEKKTLILVSHNMEEIQNFSQRIFFINDGEIISIHNTKNVIKEYGNVREFVRAKFKEYKVDSYDVSDQKGIDENAEWVKDRKKRK</sequence>
<dbReference type="InterPro" id="IPR003593">
    <property type="entry name" value="AAA+_ATPase"/>
</dbReference>
<dbReference type="Proteomes" id="UP000254792">
    <property type="component" value="Chromosome"/>
</dbReference>
<dbReference type="SMART" id="SM00382">
    <property type="entry name" value="AAA"/>
    <property type="match status" value="1"/>
</dbReference>
<evidence type="ECO:0000256" key="1">
    <source>
        <dbReference type="ARBA" id="ARBA00005417"/>
    </source>
</evidence>
<organism evidence="6 7">
    <name type="scientific">Spiroplasma alleghenense</name>
    <dbReference type="NCBI Taxonomy" id="216931"/>
    <lineage>
        <taxon>Bacteria</taxon>
        <taxon>Bacillati</taxon>
        <taxon>Mycoplasmatota</taxon>
        <taxon>Mollicutes</taxon>
        <taxon>Entomoplasmatales</taxon>
        <taxon>Spiroplasmataceae</taxon>
        <taxon>Spiroplasma</taxon>
    </lineage>
</organism>
<keyword evidence="2" id="KW-0813">Transport</keyword>
<dbReference type="EMBL" id="CP031376">
    <property type="protein sequence ID" value="AXK51000.1"/>
    <property type="molecule type" value="Genomic_DNA"/>
</dbReference>
<dbReference type="AlphaFoldDB" id="A0A345Z321"/>
<accession>A0A345Z321</accession>
<evidence type="ECO:0000313" key="6">
    <source>
        <dbReference type="EMBL" id="AXK51000.1"/>
    </source>
</evidence>
<evidence type="ECO:0000256" key="4">
    <source>
        <dbReference type="ARBA" id="ARBA00022840"/>
    </source>
</evidence>
<reference evidence="6 7" key="1">
    <citation type="submission" date="2018-07" db="EMBL/GenBank/DDBJ databases">
        <title>Complete genome sequence of Spiroplasma alleghenense PLHS-1 (ATCC 51752).</title>
        <authorList>
            <person name="Chou L."/>
            <person name="Lee T.-Y."/>
            <person name="Tsai Y.-M."/>
            <person name="Kuo C.-H."/>
        </authorList>
    </citation>
    <scope>NUCLEOTIDE SEQUENCE [LARGE SCALE GENOMIC DNA]</scope>
    <source>
        <strain evidence="6 7">PLHS-1</strain>
    </source>
</reference>
<evidence type="ECO:0000256" key="3">
    <source>
        <dbReference type="ARBA" id="ARBA00022741"/>
    </source>
</evidence>
<dbReference type="Pfam" id="PF00005">
    <property type="entry name" value="ABC_tran"/>
    <property type="match status" value="1"/>
</dbReference>
<dbReference type="Gene3D" id="3.40.50.300">
    <property type="entry name" value="P-loop containing nucleotide triphosphate hydrolases"/>
    <property type="match status" value="1"/>
</dbReference>
<evidence type="ECO:0000256" key="2">
    <source>
        <dbReference type="ARBA" id="ARBA00022448"/>
    </source>
</evidence>
<dbReference type="KEGG" id="salx:SALLE_v1c03260"/>
<dbReference type="CDD" id="cd03230">
    <property type="entry name" value="ABC_DR_subfamily_A"/>
    <property type="match status" value="1"/>
</dbReference>
<dbReference type="PANTHER" id="PTHR42711:SF5">
    <property type="entry name" value="ABC TRANSPORTER ATP-BINDING PROTEIN NATA"/>
    <property type="match status" value="1"/>
</dbReference>
<evidence type="ECO:0000313" key="7">
    <source>
        <dbReference type="Proteomes" id="UP000254792"/>
    </source>
</evidence>
<proteinExistence type="inferred from homology"/>
<dbReference type="InterPro" id="IPR050763">
    <property type="entry name" value="ABC_transporter_ATP-binding"/>
</dbReference>
<dbReference type="GO" id="GO:0016887">
    <property type="term" value="F:ATP hydrolysis activity"/>
    <property type="evidence" value="ECO:0007669"/>
    <property type="project" value="InterPro"/>
</dbReference>
<name>A0A345Z321_9MOLU</name>
<dbReference type="InterPro" id="IPR027417">
    <property type="entry name" value="P-loop_NTPase"/>
</dbReference>
<feature type="domain" description="ABC transporter" evidence="5">
    <location>
        <begin position="6"/>
        <end position="225"/>
    </location>
</feature>
<dbReference type="PROSITE" id="PS50893">
    <property type="entry name" value="ABC_TRANSPORTER_2"/>
    <property type="match status" value="1"/>
</dbReference>
<dbReference type="PROSITE" id="PS00211">
    <property type="entry name" value="ABC_TRANSPORTER_1"/>
    <property type="match status" value="1"/>
</dbReference>
<dbReference type="SUPFAM" id="SSF52540">
    <property type="entry name" value="P-loop containing nucleoside triphosphate hydrolases"/>
    <property type="match status" value="1"/>
</dbReference>
<keyword evidence="7" id="KW-1185">Reference proteome</keyword>
<comment type="similarity">
    <text evidence="1">Belongs to the ABC transporter superfamily.</text>
</comment>
<dbReference type="PANTHER" id="PTHR42711">
    <property type="entry name" value="ABC TRANSPORTER ATP-BINDING PROTEIN"/>
    <property type="match status" value="1"/>
</dbReference>
<protein>
    <submittedName>
        <fullName evidence="6">ABC transporter ATP-binding protein</fullName>
    </submittedName>
</protein>
<keyword evidence="3" id="KW-0547">Nucleotide-binding</keyword>
<gene>
    <name evidence="6" type="ORF">SALLE_v1c03260</name>
</gene>